<protein>
    <submittedName>
        <fullName evidence="1">Uncharacterized protein</fullName>
    </submittedName>
</protein>
<gene>
    <name evidence="1" type="ORF">CB0940_09635</name>
</gene>
<evidence type="ECO:0000313" key="1">
    <source>
        <dbReference type="EMBL" id="PIA91699.1"/>
    </source>
</evidence>
<comment type="caution">
    <text evidence="1">The sequence shown here is derived from an EMBL/GenBank/DDBJ whole genome shotgun (WGS) entry which is preliminary data.</text>
</comment>
<organism evidence="1 2">
    <name type="scientific">Cercospora beticola</name>
    <name type="common">Sugarbeet leaf spot fungus</name>
    <dbReference type="NCBI Taxonomy" id="122368"/>
    <lineage>
        <taxon>Eukaryota</taxon>
        <taxon>Fungi</taxon>
        <taxon>Dikarya</taxon>
        <taxon>Ascomycota</taxon>
        <taxon>Pezizomycotina</taxon>
        <taxon>Dothideomycetes</taxon>
        <taxon>Dothideomycetidae</taxon>
        <taxon>Mycosphaerellales</taxon>
        <taxon>Mycosphaerellaceae</taxon>
        <taxon>Cercospora</taxon>
    </lineage>
</organism>
<dbReference type="OrthoDB" id="5273928at2759"/>
<name>A0A2G5HGP1_CERBT</name>
<proteinExistence type="predicted"/>
<sequence>MRKMPFDRENGLVYTERVMKANGHRRCFYDKHHMPSLELPKHPDRGARSLVDMAKGTLFRNTDMLDASSLQGLTQGVIEQLWRWANDCNAVSLHVWQVFARTNRLMVHDMKKRRIPCMRPACLASIANDANMAWLVRLTIKDLAIDMDDAISIRKIPNLQTFYIRGSGARQEGVSDRILRAWASAAKDLGAMSKLELMFLGAQWDLTPHSLQYLSHFPALQVFTVFRCGGYWEEAIRKGQGVAGWSLCNPNPVQQLIRSNTRAGCDLATIWAEFAKNFIANAKGIASSNKPVLQLIGSYNPRNGRKKPRHRDWKDPIFSFQRDTKFQAVAPEATAQPVAKRRKLNNNVGAANYELMTGNV</sequence>
<dbReference type="AlphaFoldDB" id="A0A2G5HGP1"/>
<dbReference type="EMBL" id="LKMD01000106">
    <property type="protein sequence ID" value="PIA91699.1"/>
    <property type="molecule type" value="Genomic_DNA"/>
</dbReference>
<accession>A0A2G5HGP1</accession>
<reference evidence="1 2" key="1">
    <citation type="submission" date="2015-10" db="EMBL/GenBank/DDBJ databases">
        <title>The cercosporin biosynthetic gene cluster was horizontally transferred to several fungal lineages and shown to be expanded in Cercospora beticola based on microsynteny with recipient genomes.</title>
        <authorList>
            <person name="De Jonge R."/>
            <person name="Ebert M.K."/>
            <person name="Suttle J.C."/>
            <person name="Jurick Ii W.M."/>
            <person name="Secor G.A."/>
            <person name="Thomma B.P."/>
            <person name="Van De Peer Y."/>
            <person name="Bolton M.D."/>
        </authorList>
    </citation>
    <scope>NUCLEOTIDE SEQUENCE [LARGE SCALE GENOMIC DNA]</scope>
    <source>
        <strain evidence="1 2">09-40</strain>
    </source>
</reference>
<evidence type="ECO:0000313" key="2">
    <source>
        <dbReference type="Proteomes" id="UP000230605"/>
    </source>
</evidence>
<dbReference type="Proteomes" id="UP000230605">
    <property type="component" value="Chromosome 7"/>
</dbReference>